<keyword evidence="3" id="KW-1185">Reference proteome</keyword>
<protein>
    <submittedName>
        <fullName evidence="1">MarR family protein</fullName>
    </submittedName>
    <submittedName>
        <fullName evidence="2">Predicted transcriptional regulator</fullName>
    </submittedName>
</protein>
<dbReference type="STRING" id="45056.Lade_1542"/>
<evidence type="ECO:0000313" key="4">
    <source>
        <dbReference type="Proteomes" id="UP000281170"/>
    </source>
</evidence>
<name>A0A0W0R218_9GAMM</name>
<dbReference type="AlphaFoldDB" id="A0A0W0R218"/>
<dbReference type="EMBL" id="LNKA01000010">
    <property type="protein sequence ID" value="KTC65019.1"/>
    <property type="molecule type" value="Genomic_DNA"/>
</dbReference>
<sequence>MKIIKVGIMPREHFQKRLIDIASGRYIPKKNEPKVWFSSIKSLGEVLSENNLRLLRIIDEEKPSSIKELAEITQRQPGNLSRTLKTMERYGIIEFKKSGKNSRPIAKALGFNIEYNALNFLTA</sequence>
<reference evidence="1 3" key="1">
    <citation type="submission" date="2015-11" db="EMBL/GenBank/DDBJ databases">
        <title>Identification of large and diverse effector repertoires of 38 Legionella species.</title>
        <authorList>
            <person name="Burstein D."/>
            <person name="Amaro F."/>
            <person name="Zusman T."/>
            <person name="Lifshitz Z."/>
            <person name="Cohen O."/>
            <person name="Gilbert J.A."/>
            <person name="Pupko T."/>
            <person name="Shuman H.A."/>
            <person name="Segal G."/>
        </authorList>
    </citation>
    <scope>NUCLEOTIDE SEQUENCE [LARGE SCALE GENOMIC DNA]</scope>
    <source>
        <strain evidence="1 3">1762-AUS-E</strain>
    </source>
</reference>
<dbReference type="Gene3D" id="1.10.10.10">
    <property type="entry name" value="Winged helix-like DNA-binding domain superfamily/Winged helix DNA-binding domain"/>
    <property type="match status" value="1"/>
</dbReference>
<organism evidence="1 3">
    <name type="scientific">Legionella adelaidensis</name>
    <dbReference type="NCBI Taxonomy" id="45056"/>
    <lineage>
        <taxon>Bacteria</taxon>
        <taxon>Pseudomonadati</taxon>
        <taxon>Pseudomonadota</taxon>
        <taxon>Gammaproteobacteria</taxon>
        <taxon>Legionellales</taxon>
        <taxon>Legionellaceae</taxon>
        <taxon>Legionella</taxon>
    </lineage>
</organism>
<accession>A0A0W0R218</accession>
<gene>
    <name evidence="1" type="ORF">Lade_1542</name>
    <name evidence="2" type="ORF">NCTC12735_01092</name>
</gene>
<evidence type="ECO:0000313" key="1">
    <source>
        <dbReference type="EMBL" id="KTC65019.1"/>
    </source>
</evidence>
<evidence type="ECO:0000313" key="2">
    <source>
        <dbReference type="EMBL" id="VEH85462.1"/>
    </source>
</evidence>
<dbReference type="InterPro" id="IPR036390">
    <property type="entry name" value="WH_DNA-bd_sf"/>
</dbReference>
<proteinExistence type="predicted"/>
<dbReference type="Pfam" id="PF25212">
    <property type="entry name" value="HVO_A0114"/>
    <property type="match status" value="1"/>
</dbReference>
<dbReference type="KEGG" id="ladl:NCTC12735_01092"/>
<evidence type="ECO:0000313" key="3">
    <source>
        <dbReference type="Proteomes" id="UP000054859"/>
    </source>
</evidence>
<keyword evidence="2" id="KW-0614">Plasmid</keyword>
<dbReference type="OrthoDB" id="8449527at2"/>
<reference evidence="2 4" key="2">
    <citation type="submission" date="2018-12" db="EMBL/GenBank/DDBJ databases">
        <authorList>
            <consortium name="Pathogen Informatics"/>
        </authorList>
    </citation>
    <scope>NUCLEOTIDE SEQUENCE [LARGE SCALE GENOMIC DNA]</scope>
    <source>
        <strain evidence="2 4">NCTC12735</strain>
        <plasmid evidence="4">13</plasmid>
    </source>
</reference>
<dbReference type="Proteomes" id="UP000281170">
    <property type="component" value="Plasmid 13"/>
</dbReference>
<dbReference type="InterPro" id="IPR036388">
    <property type="entry name" value="WH-like_DNA-bd_sf"/>
</dbReference>
<dbReference type="EMBL" id="LR134422">
    <property type="protein sequence ID" value="VEH85462.1"/>
    <property type="molecule type" value="Genomic_DNA"/>
</dbReference>
<geneLocation type="plasmid" evidence="2 4">
    <name>13</name>
</geneLocation>
<dbReference type="SUPFAM" id="SSF46785">
    <property type="entry name" value="Winged helix' DNA-binding domain"/>
    <property type="match status" value="1"/>
</dbReference>
<dbReference type="PATRIC" id="fig|45056.6.peg.1592"/>
<dbReference type="RefSeq" id="WP_058462625.1">
    <property type="nucleotide sequence ID" value="NZ_CAAAHS010000009.1"/>
</dbReference>
<dbReference type="Proteomes" id="UP000054859">
    <property type="component" value="Unassembled WGS sequence"/>
</dbReference>